<organism evidence="2 3">
    <name type="scientific">Coemansia spiralis</name>
    <dbReference type="NCBI Taxonomy" id="417178"/>
    <lineage>
        <taxon>Eukaryota</taxon>
        <taxon>Fungi</taxon>
        <taxon>Fungi incertae sedis</taxon>
        <taxon>Zoopagomycota</taxon>
        <taxon>Kickxellomycotina</taxon>
        <taxon>Kickxellomycetes</taxon>
        <taxon>Kickxellales</taxon>
        <taxon>Kickxellaceae</taxon>
        <taxon>Coemansia</taxon>
    </lineage>
</organism>
<accession>A0A9W8G8M3</accession>
<dbReference type="AlphaFoldDB" id="A0A9W8G8M3"/>
<evidence type="ECO:0000256" key="1">
    <source>
        <dbReference type="SAM" id="MobiDB-lite"/>
    </source>
</evidence>
<sequence length="210" mass="23716">MAYQHGYGGGYPPENNGYSGYPGQQYPSQNYNSDSYRPENQGYDQQFQTQEHHYNQLPPQQNYPDQPYSEYHHQGNRVKPQDSVSQYPGNEHGNFDSQEGEKDGDGERGLKEVFYKQHVDQYGQEHNEFRTGRALLATAALGAVAFGIKKAMDKKKEKEFIMQQDQIGGYTNASMPGFFQDDNKSHKSGYAPSNFAPGYPPQNPGPYGGH</sequence>
<evidence type="ECO:0000313" key="2">
    <source>
        <dbReference type="EMBL" id="KAJ2678514.1"/>
    </source>
</evidence>
<feature type="compositionally biased region" description="Gly residues" evidence="1">
    <location>
        <begin position="1"/>
        <end position="11"/>
    </location>
</feature>
<feature type="compositionally biased region" description="Low complexity" evidence="1">
    <location>
        <begin position="12"/>
        <end position="23"/>
    </location>
</feature>
<dbReference type="EMBL" id="JANBTW010000020">
    <property type="protein sequence ID" value="KAJ2678514.1"/>
    <property type="molecule type" value="Genomic_DNA"/>
</dbReference>
<feature type="compositionally biased region" description="Basic and acidic residues" evidence="1">
    <location>
        <begin position="99"/>
        <end position="110"/>
    </location>
</feature>
<dbReference type="Proteomes" id="UP001151518">
    <property type="component" value="Unassembled WGS sequence"/>
</dbReference>
<gene>
    <name evidence="2" type="ORF">GGI25_002308</name>
</gene>
<feature type="region of interest" description="Disordered" evidence="1">
    <location>
        <begin position="172"/>
        <end position="210"/>
    </location>
</feature>
<feature type="compositionally biased region" description="Polar residues" evidence="1">
    <location>
        <begin position="25"/>
        <end position="35"/>
    </location>
</feature>
<evidence type="ECO:0000313" key="3">
    <source>
        <dbReference type="Proteomes" id="UP001151518"/>
    </source>
</evidence>
<name>A0A9W8G8M3_9FUNG</name>
<comment type="caution">
    <text evidence="2">The sequence shown here is derived from an EMBL/GenBank/DDBJ whole genome shotgun (WGS) entry which is preliminary data.</text>
</comment>
<feature type="region of interest" description="Disordered" evidence="1">
    <location>
        <begin position="1"/>
        <end position="110"/>
    </location>
</feature>
<reference evidence="2" key="1">
    <citation type="submission" date="2022-07" db="EMBL/GenBank/DDBJ databases">
        <title>Phylogenomic reconstructions and comparative analyses of Kickxellomycotina fungi.</title>
        <authorList>
            <person name="Reynolds N.K."/>
            <person name="Stajich J.E."/>
            <person name="Barry K."/>
            <person name="Grigoriev I.V."/>
            <person name="Crous P."/>
            <person name="Smith M.E."/>
        </authorList>
    </citation>
    <scope>NUCLEOTIDE SEQUENCE</scope>
    <source>
        <strain evidence="2">NRRL 3115</strain>
    </source>
</reference>
<proteinExistence type="predicted"/>
<protein>
    <submittedName>
        <fullName evidence="2">Uncharacterized protein</fullName>
    </submittedName>
</protein>
<dbReference type="OrthoDB" id="5588713at2759"/>